<feature type="active site" description="Proton donor/acceptor" evidence="3">
    <location>
        <position position="235"/>
    </location>
</feature>
<evidence type="ECO:0000256" key="3">
    <source>
        <dbReference type="PIRSR" id="PIRSR006241-50"/>
    </source>
</evidence>
<comment type="similarity">
    <text evidence="2">Belongs to the hyi family.</text>
</comment>
<feature type="active site" description="Proton donor/acceptor" evidence="3">
    <location>
        <position position="137"/>
    </location>
</feature>
<evidence type="ECO:0000256" key="1">
    <source>
        <dbReference type="ARBA" id="ARBA00023235"/>
    </source>
</evidence>
<evidence type="ECO:0000259" key="4">
    <source>
        <dbReference type="Pfam" id="PF01261"/>
    </source>
</evidence>
<accession>A0A2S9JHL3</accession>
<dbReference type="InterPro" id="IPR026040">
    <property type="entry name" value="HyI-like"/>
</dbReference>
<dbReference type="Gene3D" id="3.20.20.150">
    <property type="entry name" value="Divalent-metal-dependent TIM barrel enzymes"/>
    <property type="match status" value="1"/>
</dbReference>
<dbReference type="PIRSF" id="PIRSF006241">
    <property type="entry name" value="HyI"/>
    <property type="match status" value="1"/>
</dbReference>
<sequence length="256" mass="28124">MKYSACIEWLFTPESPDFANRIRLARDAGLDAVEFWKWTEKDIPAVEKALAETGLALSSLVAEPMIPLTDPASHDAFLVGLRASAEMANRLGARVLIAQAGDDLPSRTRAEQHQSLVDCLTQAADVLAGTGVVLGLEPLNTLIDHKGYFLHSTVEGLDIVDEVNRPEIRIVYDIYHSLVMGEATAEVLKSRIDRVAHVHIADHPGRNEPGSGTLELSKSLQWLFDNGYTGFVGLEYRPTAGTQSSLEMTFRTLGRR</sequence>
<keyword evidence="5" id="KW-0670">Pyruvate</keyword>
<dbReference type="SUPFAM" id="SSF51658">
    <property type="entry name" value="Xylose isomerase-like"/>
    <property type="match status" value="1"/>
</dbReference>
<reference evidence="5 6" key="1">
    <citation type="submission" date="2018-02" db="EMBL/GenBank/DDBJ databases">
        <title>The draft genome of Phyllobacterium myrsinacearum DSM5892.</title>
        <authorList>
            <person name="Li L."/>
            <person name="Liu L."/>
            <person name="Zhang X."/>
            <person name="Wang T."/>
        </authorList>
    </citation>
    <scope>NUCLEOTIDE SEQUENCE [LARGE SCALE GENOMIC DNA]</scope>
    <source>
        <strain evidence="5 6">DSM 5892</strain>
    </source>
</reference>
<organism evidence="5 6">
    <name type="scientific">Phyllobacterium myrsinacearum</name>
    <dbReference type="NCBI Taxonomy" id="28101"/>
    <lineage>
        <taxon>Bacteria</taxon>
        <taxon>Pseudomonadati</taxon>
        <taxon>Pseudomonadota</taxon>
        <taxon>Alphaproteobacteria</taxon>
        <taxon>Hyphomicrobiales</taxon>
        <taxon>Phyllobacteriaceae</taxon>
        <taxon>Phyllobacterium</taxon>
    </lineage>
</organism>
<dbReference type="InterPro" id="IPR036237">
    <property type="entry name" value="Xyl_isomerase-like_sf"/>
</dbReference>
<dbReference type="Proteomes" id="UP000238563">
    <property type="component" value="Unassembled WGS sequence"/>
</dbReference>
<keyword evidence="1 2" id="KW-0413">Isomerase</keyword>
<dbReference type="InterPro" id="IPR050417">
    <property type="entry name" value="Sugar_Epim/Isomerase"/>
</dbReference>
<name>A0A2S9JHL3_9HYPH</name>
<evidence type="ECO:0000313" key="6">
    <source>
        <dbReference type="Proteomes" id="UP000238563"/>
    </source>
</evidence>
<proteinExistence type="inferred from homology"/>
<dbReference type="Pfam" id="PF01261">
    <property type="entry name" value="AP_endonuc_2"/>
    <property type="match status" value="1"/>
</dbReference>
<evidence type="ECO:0000256" key="2">
    <source>
        <dbReference type="PIRNR" id="PIRNR006241"/>
    </source>
</evidence>
<protein>
    <submittedName>
        <fullName evidence="5">Hydroxypyruvate isomerase</fullName>
    </submittedName>
</protein>
<dbReference type="OrthoDB" id="9786584at2"/>
<gene>
    <name evidence="5" type="ORF">C5750_16565</name>
</gene>
<keyword evidence="6" id="KW-1185">Reference proteome</keyword>
<dbReference type="EMBL" id="PVBT01000004">
    <property type="protein sequence ID" value="PRD52491.1"/>
    <property type="molecule type" value="Genomic_DNA"/>
</dbReference>
<dbReference type="PANTHER" id="PTHR43489">
    <property type="entry name" value="ISOMERASE"/>
    <property type="match status" value="1"/>
</dbReference>
<dbReference type="GO" id="GO:0016853">
    <property type="term" value="F:isomerase activity"/>
    <property type="evidence" value="ECO:0007669"/>
    <property type="project" value="UniProtKB-KW"/>
</dbReference>
<dbReference type="AlphaFoldDB" id="A0A2S9JHL3"/>
<feature type="domain" description="Xylose isomerase-like TIM barrel" evidence="4">
    <location>
        <begin position="22"/>
        <end position="248"/>
    </location>
</feature>
<comment type="caution">
    <text evidence="5">The sequence shown here is derived from an EMBL/GenBank/DDBJ whole genome shotgun (WGS) entry which is preliminary data.</text>
</comment>
<evidence type="ECO:0000313" key="5">
    <source>
        <dbReference type="EMBL" id="PRD52491.1"/>
    </source>
</evidence>
<dbReference type="RefSeq" id="WP_105735001.1">
    <property type="nucleotide sequence ID" value="NZ_PVBT01000004.1"/>
</dbReference>
<dbReference type="InterPro" id="IPR013022">
    <property type="entry name" value="Xyl_isomerase-like_TIM-brl"/>
</dbReference>